<accession>A0A235H9D4</accession>
<dbReference type="SMART" id="SM00028">
    <property type="entry name" value="TPR"/>
    <property type="match status" value="3"/>
</dbReference>
<comment type="caution">
    <text evidence="1">The sequence shown here is derived from an EMBL/GenBank/DDBJ whole genome shotgun (WGS) entry which is preliminary data.</text>
</comment>
<dbReference type="InterPro" id="IPR019734">
    <property type="entry name" value="TPR_rpt"/>
</dbReference>
<name>A0A235H9D4_AZOBR</name>
<reference evidence="1 2" key="1">
    <citation type="submission" date="2017-07" db="EMBL/GenBank/DDBJ databases">
        <title>Whole genome sequence of Azospirillum brasilense 2A1, a potential biofertilizer strain.</title>
        <authorList>
            <person name="Fontana C.A."/>
            <person name="Toffoli L.M."/>
            <person name="Salazar S.M."/>
            <person name="Puglisi E."/>
            <person name="Pedraza R."/>
            <person name="Bassi D."/>
            <person name="Cocconcelli P.S."/>
        </authorList>
    </citation>
    <scope>NUCLEOTIDE SEQUENCE [LARGE SCALE GENOMIC DNA]</scope>
    <source>
        <strain evidence="1 2">2A1</strain>
        <plasmid evidence="1">unnamed</plasmid>
    </source>
</reference>
<gene>
    <name evidence="1" type="ORF">CHT98_21630</name>
</gene>
<evidence type="ECO:0000313" key="1">
    <source>
        <dbReference type="EMBL" id="OYD82352.1"/>
    </source>
</evidence>
<organism evidence="1 2">
    <name type="scientific">Azospirillum brasilense</name>
    <dbReference type="NCBI Taxonomy" id="192"/>
    <lineage>
        <taxon>Bacteria</taxon>
        <taxon>Pseudomonadati</taxon>
        <taxon>Pseudomonadota</taxon>
        <taxon>Alphaproteobacteria</taxon>
        <taxon>Rhodospirillales</taxon>
        <taxon>Azospirillaceae</taxon>
        <taxon>Azospirillum</taxon>
    </lineage>
</organism>
<proteinExistence type="predicted"/>
<dbReference type="SUPFAM" id="SSF48452">
    <property type="entry name" value="TPR-like"/>
    <property type="match status" value="2"/>
</dbReference>
<geneLocation type="plasmid" evidence="1">
    <name>unnamed</name>
</geneLocation>
<dbReference type="InterPro" id="IPR011990">
    <property type="entry name" value="TPR-like_helical_dom_sf"/>
</dbReference>
<protein>
    <recommendedName>
        <fullName evidence="3">Tetratricopeptide repeat protein</fullName>
    </recommendedName>
</protein>
<dbReference type="Proteomes" id="UP000215367">
    <property type="component" value="Unassembled WGS sequence"/>
</dbReference>
<evidence type="ECO:0008006" key="3">
    <source>
        <dbReference type="Google" id="ProtNLM"/>
    </source>
</evidence>
<dbReference type="Gene3D" id="1.25.40.10">
    <property type="entry name" value="Tetratricopeptide repeat domain"/>
    <property type="match status" value="2"/>
</dbReference>
<sequence length="418" mass="44438">MTDTATDWPSAQQIDAWRARIRQDVETNYLYCMGVALAGEGAASQAETILRRAVELDPRFAGARHALADLLRSAGRSEEAAALERQGRDLDVDFEHRALLDRIEHLQPAQDEDVAPLLPALRAATVQATPEAQARARTQLHDMLGLLAQRAEVQGNDEACAAALTEMIPLAEDAEHRVDDLRRLTVLRWKAGALDEAISIIRQAWALARGSRQESAIGLQAITILRCNLHLAEAQAICGALLAHQPADAKHLIHQGLLQTAMGDHGAAVSTLTMATQHHPTLADAWMFLSAAQAAAGNVPAAVAAGRKAVECQAADLPLRTLALALALSGDGAAAVAAASQARGLNEPATAWGLILEAITQWRLGDTAARATAAASITIPYPRGPGRHIWFLVRLHPYAADFLGGVYGELGLMPPAAS</sequence>
<dbReference type="AlphaFoldDB" id="A0A235H9D4"/>
<keyword evidence="1" id="KW-0614">Plasmid</keyword>
<dbReference type="RefSeq" id="WP_094305543.1">
    <property type="nucleotide sequence ID" value="NZ_NOWT01000023.1"/>
</dbReference>
<evidence type="ECO:0000313" key="2">
    <source>
        <dbReference type="Proteomes" id="UP000215367"/>
    </source>
</evidence>
<dbReference type="EMBL" id="NOWT01000023">
    <property type="protein sequence ID" value="OYD82352.1"/>
    <property type="molecule type" value="Genomic_DNA"/>
</dbReference>